<dbReference type="Proteomes" id="UP000828390">
    <property type="component" value="Unassembled WGS sequence"/>
</dbReference>
<evidence type="ECO:0000313" key="1">
    <source>
        <dbReference type="EMBL" id="KAH3820645.1"/>
    </source>
</evidence>
<reference evidence="1" key="1">
    <citation type="journal article" date="2019" name="bioRxiv">
        <title>The Genome of the Zebra Mussel, Dreissena polymorpha: A Resource for Invasive Species Research.</title>
        <authorList>
            <person name="McCartney M.A."/>
            <person name="Auch B."/>
            <person name="Kono T."/>
            <person name="Mallez S."/>
            <person name="Zhang Y."/>
            <person name="Obille A."/>
            <person name="Becker A."/>
            <person name="Abrahante J.E."/>
            <person name="Garbe J."/>
            <person name="Badalamenti J.P."/>
            <person name="Herman A."/>
            <person name="Mangelson H."/>
            <person name="Liachko I."/>
            <person name="Sullivan S."/>
            <person name="Sone E.D."/>
            <person name="Koren S."/>
            <person name="Silverstein K.A.T."/>
            <person name="Beckman K.B."/>
            <person name="Gohl D.M."/>
        </authorList>
    </citation>
    <scope>NUCLEOTIDE SEQUENCE</scope>
    <source>
        <strain evidence="1">Duluth1</strain>
        <tissue evidence="1">Whole animal</tissue>
    </source>
</reference>
<evidence type="ECO:0000313" key="2">
    <source>
        <dbReference type="Proteomes" id="UP000828390"/>
    </source>
</evidence>
<dbReference type="EMBL" id="JAIWYP010000005">
    <property type="protein sequence ID" value="KAH3820645.1"/>
    <property type="molecule type" value="Genomic_DNA"/>
</dbReference>
<gene>
    <name evidence="1" type="ORF">DPMN_122392</name>
</gene>
<dbReference type="Gene3D" id="2.10.50.30">
    <property type="entry name" value="GPCR, family 3, nine cysteines domain"/>
    <property type="match status" value="1"/>
</dbReference>
<reference evidence="1" key="2">
    <citation type="submission" date="2020-11" db="EMBL/GenBank/DDBJ databases">
        <authorList>
            <person name="McCartney M.A."/>
            <person name="Auch B."/>
            <person name="Kono T."/>
            <person name="Mallez S."/>
            <person name="Becker A."/>
            <person name="Gohl D.M."/>
            <person name="Silverstein K.A.T."/>
            <person name="Koren S."/>
            <person name="Bechman K.B."/>
            <person name="Herman A."/>
            <person name="Abrahante J.E."/>
            <person name="Garbe J."/>
        </authorList>
    </citation>
    <scope>NUCLEOTIDE SEQUENCE</scope>
    <source>
        <strain evidence="1">Duluth1</strain>
        <tissue evidence="1">Whole animal</tissue>
    </source>
</reference>
<comment type="caution">
    <text evidence="1">The sequence shown here is derived from an EMBL/GenBank/DDBJ whole genome shotgun (WGS) entry which is preliminary data.</text>
</comment>
<organism evidence="1 2">
    <name type="scientific">Dreissena polymorpha</name>
    <name type="common">Zebra mussel</name>
    <name type="synonym">Mytilus polymorpha</name>
    <dbReference type="NCBI Taxonomy" id="45954"/>
    <lineage>
        <taxon>Eukaryota</taxon>
        <taxon>Metazoa</taxon>
        <taxon>Spiralia</taxon>
        <taxon>Lophotrochozoa</taxon>
        <taxon>Mollusca</taxon>
        <taxon>Bivalvia</taxon>
        <taxon>Autobranchia</taxon>
        <taxon>Heteroconchia</taxon>
        <taxon>Euheterodonta</taxon>
        <taxon>Imparidentia</taxon>
        <taxon>Neoheterodontei</taxon>
        <taxon>Myida</taxon>
        <taxon>Dreissenoidea</taxon>
        <taxon>Dreissenidae</taxon>
        <taxon>Dreissena</taxon>
    </lineage>
</organism>
<proteinExistence type="predicted"/>
<sequence length="62" mass="7169">MGIPISPCSKSCNFDEMKHVGDCDMCFWICIRCQPFENLENECTSRDCGKRTRPTVNRKSCF</sequence>
<name>A0A9D4GPB0_DREPO</name>
<dbReference type="InterPro" id="IPR038550">
    <property type="entry name" value="GPCR_3_9-Cys_sf"/>
</dbReference>
<keyword evidence="2" id="KW-1185">Reference proteome</keyword>
<protein>
    <submittedName>
        <fullName evidence="1">Uncharacterized protein</fullName>
    </submittedName>
</protein>
<dbReference type="AlphaFoldDB" id="A0A9D4GPB0"/>
<accession>A0A9D4GPB0</accession>